<gene>
    <name evidence="2" type="ORF">EVEC_LOCUS10531</name>
</gene>
<accession>A0A0N4VK35</accession>
<keyword evidence="3" id="KW-1185">Reference proteome</keyword>
<protein>
    <submittedName>
        <fullName evidence="4">Transmembrane protein 107</fullName>
    </submittedName>
</protein>
<keyword evidence="1" id="KW-0472">Membrane</keyword>
<organism evidence="4">
    <name type="scientific">Enterobius vermicularis</name>
    <name type="common">Human pinworm</name>
    <dbReference type="NCBI Taxonomy" id="51028"/>
    <lineage>
        <taxon>Eukaryota</taxon>
        <taxon>Metazoa</taxon>
        <taxon>Ecdysozoa</taxon>
        <taxon>Nematoda</taxon>
        <taxon>Chromadorea</taxon>
        <taxon>Rhabditida</taxon>
        <taxon>Spirurina</taxon>
        <taxon>Oxyuridomorpha</taxon>
        <taxon>Oxyuroidea</taxon>
        <taxon>Oxyuridae</taxon>
        <taxon>Enterobius</taxon>
    </lineage>
</organism>
<feature type="transmembrane region" description="Helical" evidence="1">
    <location>
        <begin position="30"/>
        <end position="54"/>
    </location>
</feature>
<keyword evidence="1" id="KW-1133">Transmembrane helix</keyword>
<dbReference type="Pfam" id="PF14995">
    <property type="entry name" value="TMEM107"/>
    <property type="match status" value="1"/>
</dbReference>
<dbReference type="AlphaFoldDB" id="A0A0N4VK35"/>
<proteinExistence type="predicted"/>
<dbReference type="OrthoDB" id="5845486at2759"/>
<dbReference type="WBParaSite" id="EVEC_0001121701-mRNA-1">
    <property type="protein sequence ID" value="EVEC_0001121701-mRNA-1"/>
    <property type="gene ID" value="EVEC_0001121701"/>
</dbReference>
<evidence type="ECO:0000313" key="2">
    <source>
        <dbReference type="EMBL" id="VDD95780.1"/>
    </source>
</evidence>
<evidence type="ECO:0000313" key="3">
    <source>
        <dbReference type="Proteomes" id="UP000274131"/>
    </source>
</evidence>
<dbReference type="InterPro" id="IPR029248">
    <property type="entry name" value="TMEM107"/>
</dbReference>
<evidence type="ECO:0000313" key="4">
    <source>
        <dbReference type="WBParaSite" id="EVEC_0001121701-mRNA-1"/>
    </source>
</evidence>
<dbReference type="Proteomes" id="UP000274131">
    <property type="component" value="Unassembled WGS sequence"/>
</dbReference>
<keyword evidence="1" id="KW-0812">Transmembrane</keyword>
<reference evidence="4" key="1">
    <citation type="submission" date="2017-02" db="UniProtKB">
        <authorList>
            <consortium name="WormBaseParasite"/>
        </authorList>
    </citation>
    <scope>IDENTIFICATION</scope>
</reference>
<evidence type="ECO:0000256" key="1">
    <source>
        <dbReference type="SAM" id="Phobius"/>
    </source>
</evidence>
<dbReference type="EMBL" id="UXUI01010927">
    <property type="protein sequence ID" value="VDD95780.1"/>
    <property type="molecule type" value="Genomic_DNA"/>
</dbReference>
<reference evidence="2 3" key="2">
    <citation type="submission" date="2018-10" db="EMBL/GenBank/DDBJ databases">
        <authorList>
            <consortium name="Pathogen Informatics"/>
        </authorList>
    </citation>
    <scope>NUCLEOTIDE SEQUENCE [LARGE SCALE GENOMIC DNA]</scope>
</reference>
<sequence length="60" mass="6818">MKTATISIIWHTTAGLLLLKFCVDSHPVKHFWIIFGAFSVPTLLLQAATFFSWINFSVFC</sequence>
<name>A0A0N4VK35_ENTVE</name>